<reference evidence="2 3" key="1">
    <citation type="journal article" date="2018" name="Front. Plant Sci.">
        <title>Red Clover (Trifolium pratense) and Zigzag Clover (T. medium) - A Picture of Genomic Similarities and Differences.</title>
        <authorList>
            <person name="Dluhosova J."/>
            <person name="Istvanek J."/>
            <person name="Nedelnik J."/>
            <person name="Repkova J."/>
        </authorList>
    </citation>
    <scope>NUCLEOTIDE SEQUENCE [LARGE SCALE GENOMIC DNA]</scope>
    <source>
        <strain evidence="3">cv. 10/8</strain>
        <tissue evidence="2">Leaf</tissue>
    </source>
</reference>
<keyword evidence="3" id="KW-1185">Reference proteome</keyword>
<organism evidence="2 3">
    <name type="scientific">Trifolium medium</name>
    <dbReference type="NCBI Taxonomy" id="97028"/>
    <lineage>
        <taxon>Eukaryota</taxon>
        <taxon>Viridiplantae</taxon>
        <taxon>Streptophyta</taxon>
        <taxon>Embryophyta</taxon>
        <taxon>Tracheophyta</taxon>
        <taxon>Spermatophyta</taxon>
        <taxon>Magnoliopsida</taxon>
        <taxon>eudicotyledons</taxon>
        <taxon>Gunneridae</taxon>
        <taxon>Pentapetalae</taxon>
        <taxon>rosids</taxon>
        <taxon>fabids</taxon>
        <taxon>Fabales</taxon>
        <taxon>Fabaceae</taxon>
        <taxon>Papilionoideae</taxon>
        <taxon>50 kb inversion clade</taxon>
        <taxon>NPAAA clade</taxon>
        <taxon>Hologalegina</taxon>
        <taxon>IRL clade</taxon>
        <taxon>Trifolieae</taxon>
        <taxon>Trifolium</taxon>
    </lineage>
</organism>
<dbReference type="AlphaFoldDB" id="A0A392NE18"/>
<accession>A0A392NE18</accession>
<evidence type="ECO:0000313" key="3">
    <source>
        <dbReference type="Proteomes" id="UP000265520"/>
    </source>
</evidence>
<dbReference type="Proteomes" id="UP000265520">
    <property type="component" value="Unassembled WGS sequence"/>
</dbReference>
<evidence type="ECO:0000313" key="2">
    <source>
        <dbReference type="EMBL" id="MCH97791.1"/>
    </source>
</evidence>
<name>A0A392NE18_9FABA</name>
<proteinExistence type="predicted"/>
<sequence length="93" mass="10171">MLLCYAVNYEVYGNNVWEQVLDSSITVENCVHQLLECWYLAHKFCSVSGLMQPEPATATRLIQAGVLQNATADEPGPAHTYSAAANWKSPSPG</sequence>
<feature type="region of interest" description="Disordered" evidence="1">
    <location>
        <begin position="73"/>
        <end position="93"/>
    </location>
</feature>
<comment type="caution">
    <text evidence="2">The sequence shown here is derived from an EMBL/GenBank/DDBJ whole genome shotgun (WGS) entry which is preliminary data.</text>
</comment>
<protein>
    <submittedName>
        <fullName evidence="2">Uncharacterized protein</fullName>
    </submittedName>
</protein>
<evidence type="ECO:0000256" key="1">
    <source>
        <dbReference type="SAM" id="MobiDB-lite"/>
    </source>
</evidence>
<dbReference type="EMBL" id="LXQA010035936">
    <property type="protein sequence ID" value="MCH97791.1"/>
    <property type="molecule type" value="Genomic_DNA"/>
</dbReference>
<feature type="non-terminal residue" evidence="2">
    <location>
        <position position="93"/>
    </location>
</feature>